<sequence length="327" mass="35793">MPPPPNKFLDLITPFDNVRLDFEQNFSPYYRFHLSPDDPRPHGFIHPNTVSSMPWPPSVTIDHDARTVTIASPPSSSSSTPATLTQHINSTIQQAIDSAIDADVFPHLRAQHSEPFLIPGARGPDPVHVERFAATLFGTATRGAHMTGFVRGFRQERGGLRIWVAKRSRHLATYPGMLDSTVAGGVKATDSPTACILAEASEEASLPSSLVTAQCRPVGVLTMANINPGSSLYHSEVLYVYDMEMPSDILPTPGDDEVERFELMGPDEVISRMEAGEFKPNVCPVMVDFFLRHGIVTPEEVGPGAYAEICSRLRRTLPVPLVPDQAE</sequence>
<dbReference type="GO" id="GO:0044715">
    <property type="term" value="F:8-oxo-dGDP phosphatase activity"/>
    <property type="evidence" value="ECO:0007669"/>
    <property type="project" value="TreeGrafter"/>
</dbReference>
<evidence type="ECO:0000259" key="1">
    <source>
        <dbReference type="PROSITE" id="PS51462"/>
    </source>
</evidence>
<dbReference type="PROSITE" id="PS51462">
    <property type="entry name" value="NUDIX"/>
    <property type="match status" value="1"/>
</dbReference>
<evidence type="ECO:0000313" key="2">
    <source>
        <dbReference type="EMBL" id="CAG9982696.1"/>
    </source>
</evidence>
<protein>
    <recommendedName>
        <fullName evidence="1">Nudix hydrolase domain-containing protein</fullName>
    </recommendedName>
</protein>
<dbReference type="OrthoDB" id="10261522at2759"/>
<feature type="domain" description="Nudix hydrolase" evidence="1">
    <location>
        <begin position="139"/>
        <end position="288"/>
    </location>
</feature>
<dbReference type="Gene3D" id="3.90.79.10">
    <property type="entry name" value="Nucleoside Triphosphate Pyrophosphohydrolase"/>
    <property type="match status" value="1"/>
</dbReference>
<comment type="caution">
    <text evidence="2">The sequence shown here is derived from an EMBL/GenBank/DDBJ whole genome shotgun (WGS) entry which is preliminary data.</text>
</comment>
<keyword evidence="3" id="KW-1185">Reference proteome</keyword>
<dbReference type="AlphaFoldDB" id="A0A9N9U9Y3"/>
<dbReference type="EMBL" id="CABFNO020001343">
    <property type="protein sequence ID" value="CAG9982696.1"/>
    <property type="molecule type" value="Genomic_DNA"/>
</dbReference>
<dbReference type="Proteomes" id="UP000754883">
    <property type="component" value="Unassembled WGS sequence"/>
</dbReference>
<dbReference type="PANTHER" id="PTHR13622:SF8">
    <property type="entry name" value="THIAMIN PYROPHOSPHOKINASE 1"/>
    <property type="match status" value="1"/>
</dbReference>
<dbReference type="InterPro" id="IPR000086">
    <property type="entry name" value="NUDIX_hydrolase_dom"/>
</dbReference>
<dbReference type="FunFam" id="3.90.79.10:FF:000019">
    <property type="entry name" value="Thiamin pyrophosphokinase, putative"/>
    <property type="match status" value="1"/>
</dbReference>
<reference evidence="3" key="1">
    <citation type="submission" date="2019-06" db="EMBL/GenBank/DDBJ databases">
        <authorList>
            <person name="Broberg M."/>
        </authorList>
    </citation>
    <scope>NUCLEOTIDE SEQUENCE [LARGE SCALE GENOMIC DNA]</scope>
</reference>
<reference evidence="2 3" key="2">
    <citation type="submission" date="2021-10" db="EMBL/GenBank/DDBJ databases">
        <authorList>
            <person name="Piombo E."/>
        </authorList>
    </citation>
    <scope>NUCLEOTIDE SEQUENCE [LARGE SCALE GENOMIC DNA]</scope>
</reference>
<name>A0A9N9U9Y3_9HYPO</name>
<dbReference type="SUPFAM" id="SSF55811">
    <property type="entry name" value="Nudix"/>
    <property type="match status" value="1"/>
</dbReference>
<dbReference type="Pfam" id="PF00293">
    <property type="entry name" value="NUDIX"/>
    <property type="match status" value="1"/>
</dbReference>
<dbReference type="InterPro" id="IPR015797">
    <property type="entry name" value="NUDIX_hydrolase-like_dom_sf"/>
</dbReference>
<dbReference type="PANTHER" id="PTHR13622">
    <property type="entry name" value="THIAMIN PYROPHOSPHOKINASE"/>
    <property type="match status" value="1"/>
</dbReference>
<dbReference type="CDD" id="cd03676">
    <property type="entry name" value="NUDIX_Tnr3_like"/>
    <property type="match status" value="1"/>
</dbReference>
<organism evidence="2 3">
    <name type="scientific">Clonostachys byssicola</name>
    <dbReference type="NCBI Taxonomy" id="160290"/>
    <lineage>
        <taxon>Eukaryota</taxon>
        <taxon>Fungi</taxon>
        <taxon>Dikarya</taxon>
        <taxon>Ascomycota</taxon>
        <taxon>Pezizomycotina</taxon>
        <taxon>Sordariomycetes</taxon>
        <taxon>Hypocreomycetidae</taxon>
        <taxon>Hypocreales</taxon>
        <taxon>Bionectriaceae</taxon>
        <taxon>Clonostachys</taxon>
    </lineage>
</organism>
<proteinExistence type="predicted"/>
<gene>
    <name evidence="2" type="ORF">CBYS24578_00017526</name>
</gene>
<evidence type="ECO:0000313" key="3">
    <source>
        <dbReference type="Proteomes" id="UP000754883"/>
    </source>
</evidence>
<accession>A0A9N9U9Y3</accession>